<dbReference type="EMBL" id="JARK01001337">
    <property type="protein sequence ID" value="EYC34562.1"/>
    <property type="molecule type" value="Genomic_DNA"/>
</dbReference>
<reference evidence="3" key="1">
    <citation type="journal article" date="2015" name="Nat. Genet.">
        <title>The genome and transcriptome of the zoonotic hookworm Ancylostoma ceylanicum identify infection-specific gene families.</title>
        <authorList>
            <person name="Schwarz E.M."/>
            <person name="Hu Y."/>
            <person name="Antoshechkin I."/>
            <person name="Miller M.M."/>
            <person name="Sternberg P.W."/>
            <person name="Aroian R.V."/>
        </authorList>
    </citation>
    <scope>NUCLEOTIDE SEQUENCE</scope>
    <source>
        <strain evidence="3">HY135</strain>
    </source>
</reference>
<comment type="caution">
    <text evidence="2">The sequence shown here is derived from an EMBL/GenBank/DDBJ whole genome shotgun (WGS) entry which is preliminary data.</text>
</comment>
<proteinExistence type="predicted"/>
<name>A0A016W5N9_9BILA</name>
<protein>
    <submittedName>
        <fullName evidence="2">Uncharacterized protein</fullName>
    </submittedName>
</protein>
<feature type="compositionally biased region" description="Basic residues" evidence="1">
    <location>
        <begin position="1"/>
        <end position="13"/>
    </location>
</feature>
<evidence type="ECO:0000256" key="1">
    <source>
        <dbReference type="SAM" id="MobiDB-lite"/>
    </source>
</evidence>
<dbReference type="Proteomes" id="UP000024635">
    <property type="component" value="Unassembled WGS sequence"/>
</dbReference>
<evidence type="ECO:0000313" key="2">
    <source>
        <dbReference type="EMBL" id="EYC34562.1"/>
    </source>
</evidence>
<organism evidence="2 3">
    <name type="scientific">Ancylostoma ceylanicum</name>
    <dbReference type="NCBI Taxonomy" id="53326"/>
    <lineage>
        <taxon>Eukaryota</taxon>
        <taxon>Metazoa</taxon>
        <taxon>Ecdysozoa</taxon>
        <taxon>Nematoda</taxon>
        <taxon>Chromadorea</taxon>
        <taxon>Rhabditida</taxon>
        <taxon>Rhabditina</taxon>
        <taxon>Rhabditomorpha</taxon>
        <taxon>Strongyloidea</taxon>
        <taxon>Ancylostomatidae</taxon>
        <taxon>Ancylostomatinae</taxon>
        <taxon>Ancylostoma</taxon>
    </lineage>
</organism>
<keyword evidence="3" id="KW-1185">Reference proteome</keyword>
<dbReference type="AlphaFoldDB" id="A0A016W5N9"/>
<feature type="region of interest" description="Disordered" evidence="1">
    <location>
        <begin position="1"/>
        <end position="37"/>
    </location>
</feature>
<evidence type="ECO:0000313" key="3">
    <source>
        <dbReference type="Proteomes" id="UP000024635"/>
    </source>
</evidence>
<gene>
    <name evidence="2" type="primary">Acey_s0001.g470</name>
    <name evidence="2" type="ORF">Y032_0001g470</name>
</gene>
<sequence>MAPRQGARRHWRRSAFAAGPDGRQQQPAAIHRRRPAPSHDAAHFARTLGCFDSPSPTISGFSLSLACSIDLLGKTAFFVDGQESFASIALTALRLGEEFELCRRVIGALETSSPSAF</sequence>
<accession>A0A016W5N9</accession>